<evidence type="ECO:0000313" key="1">
    <source>
        <dbReference type="EMBL" id="SDK57407.1"/>
    </source>
</evidence>
<dbReference type="EMBL" id="FNEZ01000008">
    <property type="protein sequence ID" value="SDK57407.1"/>
    <property type="molecule type" value="Genomic_DNA"/>
</dbReference>
<proteinExistence type="predicted"/>
<organism evidence="1 2">
    <name type="scientific">Flavobacterium noncentrifugens</name>
    <dbReference type="NCBI Taxonomy" id="1128970"/>
    <lineage>
        <taxon>Bacteria</taxon>
        <taxon>Pseudomonadati</taxon>
        <taxon>Bacteroidota</taxon>
        <taxon>Flavobacteriia</taxon>
        <taxon>Flavobacteriales</taxon>
        <taxon>Flavobacteriaceae</taxon>
        <taxon>Flavobacterium</taxon>
    </lineage>
</organism>
<name>A0A1G9D0E3_9FLAO</name>
<evidence type="ECO:0000313" key="2">
    <source>
        <dbReference type="Proteomes" id="UP000199580"/>
    </source>
</evidence>
<dbReference type="AlphaFoldDB" id="A0A1G9D0E3"/>
<keyword evidence="2" id="KW-1185">Reference proteome</keyword>
<dbReference type="RefSeq" id="WP_091399083.1">
    <property type="nucleotide sequence ID" value="NZ_BKAI01000016.1"/>
</dbReference>
<reference evidence="1 2" key="1">
    <citation type="submission" date="2016-10" db="EMBL/GenBank/DDBJ databases">
        <authorList>
            <person name="de Groot N.N."/>
        </authorList>
    </citation>
    <scope>NUCLEOTIDE SEQUENCE [LARGE SCALE GENOMIC DNA]</scope>
    <source>
        <strain evidence="1 2">CGMCC 1.10076</strain>
    </source>
</reference>
<accession>A0A1G9D0E3</accession>
<gene>
    <name evidence="1" type="ORF">SAMN04487935_3673</name>
</gene>
<sequence length="89" mass="10136">MEKFSSGVYVMLKSGGIRMRIRWYIDETHVETSWYVGNQEASNVFNEVELEEMPDPFAFNNIRVIDATIESAGNSSNSSQTNGFEEVTF</sequence>
<dbReference type="Proteomes" id="UP000199580">
    <property type="component" value="Unassembled WGS sequence"/>
</dbReference>
<protein>
    <submittedName>
        <fullName evidence="1">Uncharacterized conserved protein YodC, DUF2158 family</fullName>
    </submittedName>
</protein>
<dbReference type="STRING" id="1128970.SAMN04487935_3673"/>